<proteinExistence type="predicted"/>
<accession>A0ABZ2NCD9</accession>
<sequence>MSLEESLSKIKGSYDAVISLGDLCLGSIQLKKSSLRNFSGVLDWMASPFLRDVNRLLKNKFIGFFDEANLRIIGYAADDIICVADDGYNLVSNHDFMTEDGNTLTHLGSYKDVMDKYDRRIQRTLEKFASADRILFVRTEGSYEDAWELQNILSEIVANDFRVLMINHTDVKEMTDSFWGLEKICAVELPEADKWNANDQLWSELLKEVTLTDKNSADLESNPGLETESE</sequence>
<name>A0ABZ2NCD9_9BACI</name>
<reference evidence="1 2" key="1">
    <citation type="submission" date="2024-02" db="EMBL/GenBank/DDBJ databases">
        <title>Seven novel Bacillus-like species.</title>
        <authorList>
            <person name="Liu G."/>
        </authorList>
    </citation>
    <scope>NUCLEOTIDE SEQUENCE [LARGE SCALE GENOMIC DNA]</scope>
    <source>
        <strain evidence="1 2">FJAT-52054</strain>
    </source>
</reference>
<organism evidence="1 2">
    <name type="scientific">Metabacillus sediminis</name>
    <dbReference type="NCBI Taxonomy" id="3117746"/>
    <lineage>
        <taxon>Bacteria</taxon>
        <taxon>Bacillati</taxon>
        <taxon>Bacillota</taxon>
        <taxon>Bacilli</taxon>
        <taxon>Bacillales</taxon>
        <taxon>Bacillaceae</taxon>
        <taxon>Metabacillus</taxon>
    </lineage>
</organism>
<dbReference type="Pfam" id="PF08795">
    <property type="entry name" value="DUF1796"/>
    <property type="match status" value="1"/>
</dbReference>
<dbReference type="Proteomes" id="UP001377337">
    <property type="component" value="Chromosome"/>
</dbReference>
<evidence type="ECO:0000313" key="2">
    <source>
        <dbReference type="Proteomes" id="UP001377337"/>
    </source>
</evidence>
<gene>
    <name evidence="1" type="ORF">WCV65_11530</name>
</gene>
<evidence type="ECO:0000313" key="1">
    <source>
        <dbReference type="EMBL" id="WXB95209.1"/>
    </source>
</evidence>
<dbReference type="InterPro" id="IPR014903">
    <property type="entry name" value="DUF1796"/>
</dbReference>
<dbReference type="RefSeq" id="WP_338776596.1">
    <property type="nucleotide sequence ID" value="NZ_CP147407.1"/>
</dbReference>
<dbReference type="EMBL" id="CP147407">
    <property type="protein sequence ID" value="WXB95209.1"/>
    <property type="molecule type" value="Genomic_DNA"/>
</dbReference>
<keyword evidence="2" id="KW-1185">Reference proteome</keyword>
<protein>
    <submittedName>
        <fullName evidence="1">DUF1796 family putative cysteine peptidase</fullName>
    </submittedName>
</protein>